<feature type="domain" description="Aminoglycoside phosphotransferase" evidence="1">
    <location>
        <begin position="173"/>
        <end position="385"/>
    </location>
</feature>
<reference evidence="2" key="1">
    <citation type="submission" date="2023-03" db="EMBL/GenBank/DDBJ databases">
        <title>Emydomyces testavorans Genome Sequence.</title>
        <authorList>
            <person name="Hoyer L."/>
        </authorList>
    </citation>
    <scope>NUCLEOTIDE SEQUENCE</scope>
    <source>
        <strain evidence="2">16-2883</strain>
    </source>
</reference>
<dbReference type="PANTHER" id="PTHR21310:SF37">
    <property type="entry name" value="AMINOGLYCOSIDE PHOSPHOTRANSFERASE DOMAIN-CONTAINING PROTEIN"/>
    <property type="match status" value="1"/>
</dbReference>
<proteinExistence type="predicted"/>
<organism evidence="2 3">
    <name type="scientific">Emydomyces testavorans</name>
    <dbReference type="NCBI Taxonomy" id="2070801"/>
    <lineage>
        <taxon>Eukaryota</taxon>
        <taxon>Fungi</taxon>
        <taxon>Dikarya</taxon>
        <taxon>Ascomycota</taxon>
        <taxon>Pezizomycotina</taxon>
        <taxon>Eurotiomycetes</taxon>
        <taxon>Eurotiomycetidae</taxon>
        <taxon>Onygenales</taxon>
        <taxon>Nannizziopsiaceae</taxon>
        <taxon>Emydomyces</taxon>
    </lineage>
</organism>
<dbReference type="Pfam" id="PF01636">
    <property type="entry name" value="APH"/>
    <property type="match status" value="1"/>
</dbReference>
<dbReference type="Proteomes" id="UP001219355">
    <property type="component" value="Chromosome 1"/>
</dbReference>
<sequence>MPTTRRLLREDITYSVAKEREVNIIHQLGYYDQQRRFFSHLNDRRACMKCVVAHHLGLRSNYVSHVAEMEDWVHGSFNVCIPVTIGSWKGRQQPGQRVLLRFPLPYRVGDAFRPGNGDEKVQCEAGAYAWLQENCPDVPIPRLYGFATSTGKTFTRVENLPFLSRCFQLLRRRFLSWLGLPVPSFYARHLNKAQATLNDAIGTGYLLIEYIEEAQGTMLSNTWSEKEQDITLRTNFFRDLSRILLSISRIPLPRIGSFMINSEGFLCLSNRPLSVEIQALENENVPTDLPREYTYCTVESYVADMLRIHDSRLRNQPNAVNNLEDCGSQMTALAAMRTIVPLFFRRQFHRGPFIFSLTDLHQSNIFVDDNWHITCLVDLEWACSRPIEMVEPPYWLTNKGVDEIDPEEYDMRRTELMTCLKAEETKGYRHATSANVGRRMPQLSEVMEQAWVMGTFWYTLALSSPTGLFRLFYERIQPLLSEHCSEQVGEVLPFYWEKDVGKFVAGKLSDKEKYDHKLQLAFEDSNANGALSPGDI</sequence>
<evidence type="ECO:0000313" key="2">
    <source>
        <dbReference type="EMBL" id="WEW54917.1"/>
    </source>
</evidence>
<dbReference type="AlphaFoldDB" id="A0AAF0DAI6"/>
<name>A0AAF0DAI6_9EURO</name>
<evidence type="ECO:0000259" key="1">
    <source>
        <dbReference type="Pfam" id="PF01636"/>
    </source>
</evidence>
<dbReference type="PANTHER" id="PTHR21310">
    <property type="entry name" value="AMINOGLYCOSIDE PHOSPHOTRANSFERASE-RELATED-RELATED"/>
    <property type="match status" value="1"/>
</dbReference>
<keyword evidence="3" id="KW-1185">Reference proteome</keyword>
<dbReference type="InterPro" id="IPR051678">
    <property type="entry name" value="AGP_Transferase"/>
</dbReference>
<dbReference type="InterPro" id="IPR011009">
    <property type="entry name" value="Kinase-like_dom_sf"/>
</dbReference>
<dbReference type="SUPFAM" id="SSF56112">
    <property type="entry name" value="Protein kinase-like (PK-like)"/>
    <property type="match status" value="1"/>
</dbReference>
<gene>
    <name evidence="2" type="ORF">PRK78_000344</name>
</gene>
<evidence type="ECO:0000313" key="3">
    <source>
        <dbReference type="Proteomes" id="UP001219355"/>
    </source>
</evidence>
<dbReference type="EMBL" id="CP120627">
    <property type="protein sequence ID" value="WEW54917.1"/>
    <property type="molecule type" value="Genomic_DNA"/>
</dbReference>
<accession>A0AAF0DAI6</accession>
<dbReference type="InterPro" id="IPR002575">
    <property type="entry name" value="Aminoglycoside_PTrfase"/>
</dbReference>
<protein>
    <recommendedName>
        <fullName evidence="1">Aminoglycoside phosphotransferase domain-containing protein</fullName>
    </recommendedName>
</protein>